<dbReference type="AlphaFoldDB" id="A0A9P6HD94"/>
<sequence>MASRATRYLAPVFRSGFRSSRTTFRAGSGKRGMSTNSSQSKQSRDMPWLICSGLVFVPTIAWILSSGKGEKHAHPHPKTPKDQGEIAEAVEDVPKEAAPEPDTIEPPPEPVSEDKSPEITPETTAPESAFSDDDGVVISAEEVEESINKAIDADVPKEAKTGEVTEDTSPKPSPAPSESEPVEGSMREATDAIPPPPSEEAS</sequence>
<gene>
    <name evidence="2" type="ORF">BJ322DRAFT_1069828</name>
</gene>
<feature type="compositionally biased region" description="Basic and acidic residues" evidence="1">
    <location>
        <begin position="151"/>
        <end position="163"/>
    </location>
</feature>
<evidence type="ECO:0000256" key="1">
    <source>
        <dbReference type="SAM" id="MobiDB-lite"/>
    </source>
</evidence>
<evidence type="ECO:0000313" key="3">
    <source>
        <dbReference type="Proteomes" id="UP000736335"/>
    </source>
</evidence>
<dbReference type="OrthoDB" id="4590707at2759"/>
<organism evidence="2 3">
    <name type="scientific">Thelephora terrestris</name>
    <dbReference type="NCBI Taxonomy" id="56493"/>
    <lineage>
        <taxon>Eukaryota</taxon>
        <taxon>Fungi</taxon>
        <taxon>Dikarya</taxon>
        <taxon>Basidiomycota</taxon>
        <taxon>Agaricomycotina</taxon>
        <taxon>Agaricomycetes</taxon>
        <taxon>Thelephorales</taxon>
        <taxon>Thelephoraceae</taxon>
        <taxon>Thelephora</taxon>
    </lineage>
</organism>
<feature type="region of interest" description="Disordered" evidence="1">
    <location>
        <begin position="67"/>
        <end position="202"/>
    </location>
</feature>
<dbReference type="EMBL" id="WIUZ02000010">
    <property type="protein sequence ID" value="KAF9783254.1"/>
    <property type="molecule type" value="Genomic_DNA"/>
</dbReference>
<evidence type="ECO:0000313" key="2">
    <source>
        <dbReference type="EMBL" id="KAF9783254.1"/>
    </source>
</evidence>
<comment type="caution">
    <text evidence="2">The sequence shown here is derived from an EMBL/GenBank/DDBJ whole genome shotgun (WGS) entry which is preliminary data.</text>
</comment>
<accession>A0A9P6HD94</accession>
<feature type="region of interest" description="Disordered" evidence="1">
    <location>
        <begin position="22"/>
        <end position="44"/>
    </location>
</feature>
<dbReference type="Proteomes" id="UP000736335">
    <property type="component" value="Unassembled WGS sequence"/>
</dbReference>
<feature type="compositionally biased region" description="Pro residues" evidence="1">
    <location>
        <begin position="193"/>
        <end position="202"/>
    </location>
</feature>
<keyword evidence="3" id="KW-1185">Reference proteome</keyword>
<reference evidence="2" key="1">
    <citation type="journal article" date="2020" name="Nat. Commun.">
        <title>Large-scale genome sequencing of mycorrhizal fungi provides insights into the early evolution of symbiotic traits.</title>
        <authorList>
            <person name="Miyauchi S."/>
            <person name="Kiss E."/>
            <person name="Kuo A."/>
            <person name="Drula E."/>
            <person name="Kohler A."/>
            <person name="Sanchez-Garcia M."/>
            <person name="Morin E."/>
            <person name="Andreopoulos B."/>
            <person name="Barry K.W."/>
            <person name="Bonito G."/>
            <person name="Buee M."/>
            <person name="Carver A."/>
            <person name="Chen C."/>
            <person name="Cichocki N."/>
            <person name="Clum A."/>
            <person name="Culley D."/>
            <person name="Crous P.W."/>
            <person name="Fauchery L."/>
            <person name="Girlanda M."/>
            <person name="Hayes R.D."/>
            <person name="Keri Z."/>
            <person name="LaButti K."/>
            <person name="Lipzen A."/>
            <person name="Lombard V."/>
            <person name="Magnuson J."/>
            <person name="Maillard F."/>
            <person name="Murat C."/>
            <person name="Nolan M."/>
            <person name="Ohm R.A."/>
            <person name="Pangilinan J."/>
            <person name="Pereira M.F."/>
            <person name="Perotto S."/>
            <person name="Peter M."/>
            <person name="Pfister S."/>
            <person name="Riley R."/>
            <person name="Sitrit Y."/>
            <person name="Stielow J.B."/>
            <person name="Szollosi G."/>
            <person name="Zifcakova L."/>
            <person name="Stursova M."/>
            <person name="Spatafora J.W."/>
            <person name="Tedersoo L."/>
            <person name="Vaario L.M."/>
            <person name="Yamada A."/>
            <person name="Yan M."/>
            <person name="Wang P."/>
            <person name="Xu J."/>
            <person name="Bruns T."/>
            <person name="Baldrian P."/>
            <person name="Vilgalys R."/>
            <person name="Dunand C."/>
            <person name="Henrissat B."/>
            <person name="Grigoriev I.V."/>
            <person name="Hibbett D."/>
            <person name="Nagy L.G."/>
            <person name="Martin F.M."/>
        </authorList>
    </citation>
    <scope>NUCLEOTIDE SEQUENCE</scope>
    <source>
        <strain evidence="2">UH-Tt-Lm1</strain>
    </source>
</reference>
<name>A0A9P6HD94_9AGAM</name>
<reference evidence="2" key="2">
    <citation type="submission" date="2020-11" db="EMBL/GenBank/DDBJ databases">
        <authorList>
            <consortium name="DOE Joint Genome Institute"/>
            <person name="Kuo A."/>
            <person name="Miyauchi S."/>
            <person name="Kiss E."/>
            <person name="Drula E."/>
            <person name="Kohler A."/>
            <person name="Sanchez-Garcia M."/>
            <person name="Andreopoulos B."/>
            <person name="Barry K.W."/>
            <person name="Bonito G."/>
            <person name="Buee M."/>
            <person name="Carver A."/>
            <person name="Chen C."/>
            <person name="Cichocki N."/>
            <person name="Clum A."/>
            <person name="Culley D."/>
            <person name="Crous P.W."/>
            <person name="Fauchery L."/>
            <person name="Girlanda M."/>
            <person name="Hayes R."/>
            <person name="Keri Z."/>
            <person name="Labutti K."/>
            <person name="Lipzen A."/>
            <person name="Lombard V."/>
            <person name="Magnuson J."/>
            <person name="Maillard F."/>
            <person name="Morin E."/>
            <person name="Murat C."/>
            <person name="Nolan M."/>
            <person name="Ohm R."/>
            <person name="Pangilinan J."/>
            <person name="Pereira M."/>
            <person name="Perotto S."/>
            <person name="Peter M."/>
            <person name="Riley R."/>
            <person name="Sitrit Y."/>
            <person name="Stielow B."/>
            <person name="Szollosi G."/>
            <person name="Zifcakova L."/>
            <person name="Stursova M."/>
            <person name="Spatafora J.W."/>
            <person name="Tedersoo L."/>
            <person name="Vaario L.-M."/>
            <person name="Yamada A."/>
            <person name="Yan M."/>
            <person name="Wang P."/>
            <person name="Xu J."/>
            <person name="Bruns T."/>
            <person name="Baldrian P."/>
            <person name="Vilgalys R."/>
            <person name="Henrissat B."/>
            <person name="Grigoriev I.V."/>
            <person name="Hibbett D."/>
            <person name="Nagy L.G."/>
            <person name="Martin F.M."/>
        </authorList>
    </citation>
    <scope>NUCLEOTIDE SEQUENCE</scope>
    <source>
        <strain evidence="2">UH-Tt-Lm1</strain>
    </source>
</reference>
<feature type="compositionally biased region" description="Acidic residues" evidence="1">
    <location>
        <begin position="130"/>
        <end position="145"/>
    </location>
</feature>
<protein>
    <submittedName>
        <fullName evidence="2">Uncharacterized protein</fullName>
    </submittedName>
</protein>
<proteinExistence type="predicted"/>